<evidence type="ECO:0000256" key="1">
    <source>
        <dbReference type="ARBA" id="ARBA00010688"/>
    </source>
</evidence>
<proteinExistence type="inferred from homology"/>
<evidence type="ECO:0000313" key="5">
    <source>
        <dbReference type="EMBL" id="EQD50030.1"/>
    </source>
</evidence>
<dbReference type="EMBL" id="AUZX01009949">
    <property type="protein sequence ID" value="EQD50030.1"/>
    <property type="molecule type" value="Genomic_DNA"/>
</dbReference>
<keyword evidence="2" id="KW-0808">Transferase</keyword>
<accession>T1B754</accession>
<feature type="domain" description="Carbohydrate kinase PfkB" evidence="4">
    <location>
        <begin position="9"/>
        <end position="183"/>
    </location>
</feature>
<feature type="non-terminal residue" evidence="5">
    <location>
        <position position="1"/>
    </location>
</feature>
<gene>
    <name evidence="5" type="ORF">B1A_13590</name>
</gene>
<dbReference type="InterPro" id="IPR029056">
    <property type="entry name" value="Ribokinase-like"/>
</dbReference>
<evidence type="ECO:0000259" key="4">
    <source>
        <dbReference type="Pfam" id="PF00294"/>
    </source>
</evidence>
<dbReference type="Gene3D" id="3.40.1190.20">
    <property type="match status" value="1"/>
</dbReference>
<comment type="caution">
    <text evidence="5">The sequence shown here is derived from an EMBL/GenBank/DDBJ whole genome shotgun (WGS) entry which is preliminary data.</text>
</comment>
<evidence type="ECO:0000256" key="3">
    <source>
        <dbReference type="ARBA" id="ARBA00022777"/>
    </source>
</evidence>
<dbReference type="AlphaFoldDB" id="T1B754"/>
<dbReference type="PANTHER" id="PTHR43320:SF3">
    <property type="entry name" value="CARBOHYDRATE KINASE PFKB DOMAIN-CONTAINING PROTEIN"/>
    <property type="match status" value="1"/>
</dbReference>
<protein>
    <submittedName>
        <fullName evidence="5">Sugar kinase, ribokinase family</fullName>
    </submittedName>
</protein>
<dbReference type="SUPFAM" id="SSF53613">
    <property type="entry name" value="Ribokinase-like"/>
    <property type="match status" value="1"/>
</dbReference>
<dbReference type="GO" id="GO:0016301">
    <property type="term" value="F:kinase activity"/>
    <property type="evidence" value="ECO:0007669"/>
    <property type="project" value="UniProtKB-KW"/>
</dbReference>
<dbReference type="Pfam" id="PF00294">
    <property type="entry name" value="PfkB"/>
    <property type="match status" value="1"/>
</dbReference>
<organism evidence="5">
    <name type="scientific">mine drainage metagenome</name>
    <dbReference type="NCBI Taxonomy" id="410659"/>
    <lineage>
        <taxon>unclassified sequences</taxon>
        <taxon>metagenomes</taxon>
        <taxon>ecological metagenomes</taxon>
    </lineage>
</organism>
<comment type="similarity">
    <text evidence="1">Belongs to the carbohydrate kinase PfkB family.</text>
</comment>
<dbReference type="InterPro" id="IPR011611">
    <property type="entry name" value="PfkB_dom"/>
</dbReference>
<reference evidence="5" key="2">
    <citation type="journal article" date="2014" name="ISME J.">
        <title>Microbial stratification in low pH oxic and suboxic macroscopic growths along an acid mine drainage.</title>
        <authorList>
            <person name="Mendez-Garcia C."/>
            <person name="Mesa V."/>
            <person name="Sprenger R.R."/>
            <person name="Richter M."/>
            <person name="Diez M.S."/>
            <person name="Solano J."/>
            <person name="Bargiela R."/>
            <person name="Golyshina O.V."/>
            <person name="Manteca A."/>
            <person name="Ramos J.L."/>
            <person name="Gallego J.R."/>
            <person name="Llorente I."/>
            <person name="Martins Dos Santos V.A."/>
            <person name="Jensen O.N."/>
            <person name="Pelaez A.I."/>
            <person name="Sanchez J."/>
            <person name="Ferrer M."/>
        </authorList>
    </citation>
    <scope>NUCLEOTIDE SEQUENCE</scope>
</reference>
<dbReference type="PANTHER" id="PTHR43320">
    <property type="entry name" value="SUGAR KINASE"/>
    <property type="match status" value="1"/>
</dbReference>
<dbReference type="InterPro" id="IPR052700">
    <property type="entry name" value="Carb_kinase_PfkB-like"/>
</dbReference>
<sequence>QEIQSHLKMTKEQGGGSVANTMVGLAKLGVPTELVARAEDDVFGLVFDSELRNLGITTRGLLPHGDSTSGTGRCLVLVTEDAQRTMLTYLGASAEIGNHEMKSLLDSPPMISYIEGYLLDCPAMFDNLLTLATNAAEAKRKVVLSLSDPNLVERHHSRIMRLLNSGVSTVIGNQDEATRLSGIH</sequence>
<evidence type="ECO:0000256" key="2">
    <source>
        <dbReference type="ARBA" id="ARBA00022679"/>
    </source>
</evidence>
<dbReference type="Gene3D" id="3.30.1110.10">
    <property type="match status" value="1"/>
</dbReference>
<reference evidence="5" key="1">
    <citation type="submission" date="2013-08" db="EMBL/GenBank/DDBJ databases">
        <authorList>
            <person name="Mendez C."/>
            <person name="Richter M."/>
            <person name="Ferrer M."/>
            <person name="Sanchez J."/>
        </authorList>
    </citation>
    <scope>NUCLEOTIDE SEQUENCE</scope>
</reference>
<feature type="non-terminal residue" evidence="5">
    <location>
        <position position="184"/>
    </location>
</feature>
<name>T1B754_9ZZZZ</name>
<keyword evidence="3 5" id="KW-0418">Kinase</keyword>